<reference evidence="12 13" key="1">
    <citation type="submission" date="2018-10" db="EMBL/GenBank/DDBJ databases">
        <title>Genomic Encyclopedia of Archaeal and Bacterial Type Strains, Phase II (KMG-II): from individual species to whole genera.</title>
        <authorList>
            <person name="Goeker M."/>
        </authorList>
    </citation>
    <scope>NUCLEOTIDE SEQUENCE [LARGE SCALE GENOMIC DNA]</scope>
    <source>
        <strain evidence="12 13">DSM 14954</strain>
    </source>
</reference>
<comment type="similarity">
    <text evidence="8">Belongs to the DyP-type peroxidase family.</text>
</comment>
<keyword evidence="6" id="KW-0560">Oxidoreductase</keyword>
<dbReference type="PANTHER" id="PTHR30521:SF4">
    <property type="entry name" value="DEFERROCHELATASE"/>
    <property type="match status" value="1"/>
</dbReference>
<dbReference type="PROSITE" id="PS51404">
    <property type="entry name" value="DYP_PEROXIDASE"/>
    <property type="match status" value="1"/>
</dbReference>
<accession>A0A660LDR1</accession>
<dbReference type="InterPro" id="IPR011008">
    <property type="entry name" value="Dimeric_a/b-barrel"/>
</dbReference>
<dbReference type="NCBIfam" id="TIGR01413">
    <property type="entry name" value="Dyp_perox_fam"/>
    <property type="match status" value="1"/>
</dbReference>
<dbReference type="Proteomes" id="UP000278962">
    <property type="component" value="Unassembled WGS sequence"/>
</dbReference>
<dbReference type="Pfam" id="PF20628">
    <property type="entry name" value="Dyp_perox_C"/>
    <property type="match status" value="1"/>
</dbReference>
<evidence type="ECO:0000256" key="1">
    <source>
        <dbReference type="ARBA" id="ARBA00001970"/>
    </source>
</evidence>
<dbReference type="SUPFAM" id="SSF54909">
    <property type="entry name" value="Dimeric alpha+beta barrel"/>
    <property type="match status" value="1"/>
</dbReference>
<dbReference type="GO" id="GO:0004601">
    <property type="term" value="F:peroxidase activity"/>
    <property type="evidence" value="ECO:0007669"/>
    <property type="project" value="UniProtKB-KW"/>
</dbReference>
<sequence>MPIAQRGPGWTYRPDDTTPSVHNPRQPGIVTPHLRHALLTAYEMADLREVTERAEARMREAGGTVTIGLGPGAFDDAHRPTALRPLPAFAGDDLDPARCGGDLAVLICADDGPPEPLALQAHARWSRRGIRGDRGALGFREGTLNLKRPRDFDRHVWVRRDDRSGMIGGTYLVVRDIAVNPSWAELPEREQERVIGRDKRTGAPLSGTRLYDPPILERLPPDAHIRVAAPRTSSVAILRRGYDTDEGLLFLAFMADPRRQFVPLQRRLAKHDALHRHTRATGSAVFAIPPGAAPNSFIAQSLL</sequence>
<dbReference type="GO" id="GO:0005829">
    <property type="term" value="C:cytosol"/>
    <property type="evidence" value="ECO:0007669"/>
    <property type="project" value="TreeGrafter"/>
</dbReference>
<dbReference type="PANTHER" id="PTHR30521">
    <property type="entry name" value="DEFERROCHELATASE/PEROXIDASE"/>
    <property type="match status" value="1"/>
</dbReference>
<evidence type="ECO:0000259" key="10">
    <source>
        <dbReference type="Pfam" id="PF04261"/>
    </source>
</evidence>
<evidence type="ECO:0000256" key="8">
    <source>
        <dbReference type="ARBA" id="ARBA00025737"/>
    </source>
</evidence>
<evidence type="ECO:0000313" key="12">
    <source>
        <dbReference type="EMBL" id="RKQ93172.1"/>
    </source>
</evidence>
<comment type="cofactor">
    <cofactor evidence="1">
        <name>heme b</name>
        <dbReference type="ChEBI" id="CHEBI:60344"/>
    </cofactor>
</comment>
<dbReference type="EMBL" id="RBIL01000001">
    <property type="protein sequence ID" value="RKQ93172.1"/>
    <property type="molecule type" value="Genomic_DNA"/>
</dbReference>
<name>A0A660LDR1_9ACTN</name>
<dbReference type="AlphaFoldDB" id="A0A660LDR1"/>
<keyword evidence="2" id="KW-0575">Peroxidase</keyword>
<dbReference type="GO" id="GO:0020037">
    <property type="term" value="F:heme binding"/>
    <property type="evidence" value="ECO:0007669"/>
    <property type="project" value="InterPro"/>
</dbReference>
<dbReference type="InterPro" id="IPR048328">
    <property type="entry name" value="Dyp_perox_C"/>
</dbReference>
<organism evidence="12 13">
    <name type="scientific">Solirubrobacter pauli</name>
    <dbReference type="NCBI Taxonomy" id="166793"/>
    <lineage>
        <taxon>Bacteria</taxon>
        <taxon>Bacillati</taxon>
        <taxon>Actinomycetota</taxon>
        <taxon>Thermoleophilia</taxon>
        <taxon>Solirubrobacterales</taxon>
        <taxon>Solirubrobacteraceae</taxon>
        <taxon>Solirubrobacter</taxon>
    </lineage>
</organism>
<feature type="domain" description="Dyp-type peroxidase C-terminal" evidence="11">
    <location>
        <begin position="134"/>
        <end position="292"/>
    </location>
</feature>
<keyword evidence="13" id="KW-1185">Reference proteome</keyword>
<evidence type="ECO:0000256" key="2">
    <source>
        <dbReference type="ARBA" id="ARBA00022559"/>
    </source>
</evidence>
<evidence type="ECO:0000256" key="7">
    <source>
        <dbReference type="ARBA" id="ARBA00023004"/>
    </source>
</evidence>
<evidence type="ECO:0000259" key="11">
    <source>
        <dbReference type="Pfam" id="PF20628"/>
    </source>
</evidence>
<keyword evidence="5" id="KW-0732">Signal</keyword>
<evidence type="ECO:0000256" key="3">
    <source>
        <dbReference type="ARBA" id="ARBA00022617"/>
    </source>
</evidence>
<dbReference type="GO" id="GO:0046872">
    <property type="term" value="F:metal ion binding"/>
    <property type="evidence" value="ECO:0007669"/>
    <property type="project" value="UniProtKB-KW"/>
</dbReference>
<dbReference type="InterPro" id="IPR006314">
    <property type="entry name" value="Dyp_peroxidase"/>
</dbReference>
<keyword evidence="3" id="KW-0349">Heme</keyword>
<keyword evidence="4" id="KW-0479">Metal-binding</keyword>
<evidence type="ECO:0000256" key="4">
    <source>
        <dbReference type="ARBA" id="ARBA00022723"/>
    </source>
</evidence>
<proteinExistence type="inferred from homology"/>
<comment type="caution">
    <text evidence="12">The sequence shown here is derived from an EMBL/GenBank/DDBJ whole genome shotgun (WGS) entry which is preliminary data.</text>
</comment>
<evidence type="ECO:0000313" key="13">
    <source>
        <dbReference type="Proteomes" id="UP000278962"/>
    </source>
</evidence>
<dbReference type="InterPro" id="IPR048327">
    <property type="entry name" value="Dyp_perox_N"/>
</dbReference>
<protein>
    <submittedName>
        <fullName evidence="12">Secreted protein</fullName>
    </submittedName>
</protein>
<feature type="domain" description="Dyp-type peroxidase N-terminal" evidence="10">
    <location>
        <begin position="51"/>
        <end position="111"/>
    </location>
</feature>
<evidence type="ECO:0000256" key="5">
    <source>
        <dbReference type="ARBA" id="ARBA00022729"/>
    </source>
</evidence>
<evidence type="ECO:0000256" key="6">
    <source>
        <dbReference type="ARBA" id="ARBA00023002"/>
    </source>
</evidence>
<feature type="region of interest" description="Disordered" evidence="9">
    <location>
        <begin position="1"/>
        <end position="28"/>
    </location>
</feature>
<dbReference type="Pfam" id="PF04261">
    <property type="entry name" value="Dyp_perox_N"/>
    <property type="match status" value="1"/>
</dbReference>
<gene>
    <name evidence="12" type="ORF">C8N24_3032</name>
</gene>
<evidence type="ECO:0000256" key="9">
    <source>
        <dbReference type="SAM" id="MobiDB-lite"/>
    </source>
</evidence>
<keyword evidence="7" id="KW-0408">Iron</keyword>